<feature type="transmembrane region" description="Helical" evidence="6">
    <location>
        <begin position="219"/>
        <end position="237"/>
    </location>
</feature>
<dbReference type="InterPro" id="IPR018490">
    <property type="entry name" value="cNMP-bd_dom_sf"/>
</dbReference>
<feature type="domain" description="Cyclic nucleotide-binding" evidence="7">
    <location>
        <begin position="737"/>
        <end position="857"/>
    </location>
</feature>
<feature type="transmembrane region" description="Helical" evidence="6">
    <location>
        <begin position="148"/>
        <end position="167"/>
    </location>
</feature>
<dbReference type="InterPro" id="IPR002645">
    <property type="entry name" value="STAS_dom"/>
</dbReference>
<feature type="transmembrane region" description="Helical" evidence="6">
    <location>
        <begin position="187"/>
        <end position="207"/>
    </location>
</feature>
<dbReference type="Gene3D" id="2.60.120.10">
    <property type="entry name" value="Jelly Rolls"/>
    <property type="match status" value="1"/>
</dbReference>
<name>A0A1Y2IBY4_TRAC3</name>
<evidence type="ECO:0000256" key="1">
    <source>
        <dbReference type="ARBA" id="ARBA00004141"/>
    </source>
</evidence>
<feature type="transmembrane region" description="Helical" evidence="6">
    <location>
        <begin position="331"/>
        <end position="350"/>
    </location>
</feature>
<feature type="domain" description="STAS" evidence="8">
    <location>
        <begin position="553"/>
        <end position="660"/>
    </location>
</feature>
<evidence type="ECO:0000256" key="5">
    <source>
        <dbReference type="SAM" id="MobiDB-lite"/>
    </source>
</evidence>
<dbReference type="CDD" id="cd00038">
    <property type="entry name" value="CAP_ED"/>
    <property type="match status" value="1"/>
</dbReference>
<evidence type="ECO:0000256" key="3">
    <source>
        <dbReference type="ARBA" id="ARBA00022989"/>
    </source>
</evidence>
<keyword evidence="2 6" id="KW-0812">Transmembrane</keyword>
<dbReference type="PROSITE" id="PS50801">
    <property type="entry name" value="STAS"/>
    <property type="match status" value="1"/>
</dbReference>
<dbReference type="InterPro" id="IPR052706">
    <property type="entry name" value="Membrane-Transporter-like"/>
</dbReference>
<keyword evidence="3 6" id="KW-1133">Transmembrane helix</keyword>
<evidence type="ECO:0000259" key="7">
    <source>
        <dbReference type="PROSITE" id="PS50042"/>
    </source>
</evidence>
<evidence type="ECO:0000313" key="9">
    <source>
        <dbReference type="EMBL" id="OSC98639.1"/>
    </source>
</evidence>
<keyword evidence="4 6" id="KW-0472">Membrane</keyword>
<evidence type="ECO:0000256" key="4">
    <source>
        <dbReference type="ARBA" id="ARBA00023136"/>
    </source>
</evidence>
<dbReference type="PROSITE" id="PS50042">
    <property type="entry name" value="CNMP_BINDING_3"/>
    <property type="match status" value="1"/>
</dbReference>
<feature type="transmembrane region" description="Helical" evidence="6">
    <location>
        <begin position="482"/>
        <end position="513"/>
    </location>
</feature>
<evidence type="ECO:0008006" key="11">
    <source>
        <dbReference type="Google" id="ProtNLM"/>
    </source>
</evidence>
<protein>
    <recommendedName>
        <fullName evidence="11">Sulfate anion transporter</fullName>
    </recommendedName>
</protein>
<feature type="transmembrane region" description="Helical" evidence="6">
    <location>
        <begin position="429"/>
        <end position="462"/>
    </location>
</feature>
<feature type="region of interest" description="Disordered" evidence="5">
    <location>
        <begin position="1"/>
        <end position="37"/>
    </location>
</feature>
<comment type="subcellular location">
    <subcellularLocation>
        <location evidence="1">Membrane</location>
        <topology evidence="1">Multi-pass membrane protein</topology>
    </subcellularLocation>
</comment>
<proteinExistence type="predicted"/>
<feature type="transmembrane region" description="Helical" evidence="6">
    <location>
        <begin position="396"/>
        <end position="417"/>
    </location>
</feature>
<dbReference type="InterPro" id="IPR000595">
    <property type="entry name" value="cNMP-bd_dom"/>
</dbReference>
<dbReference type="Pfam" id="PF00916">
    <property type="entry name" value="Sulfate_transp"/>
    <property type="match status" value="1"/>
</dbReference>
<dbReference type="EMBL" id="KZ084136">
    <property type="protein sequence ID" value="OSC98639.1"/>
    <property type="molecule type" value="Genomic_DNA"/>
</dbReference>
<dbReference type="Pfam" id="PF01740">
    <property type="entry name" value="STAS"/>
    <property type="match status" value="1"/>
</dbReference>
<accession>A0A1Y2IBY4</accession>
<evidence type="ECO:0000313" key="10">
    <source>
        <dbReference type="Proteomes" id="UP000193067"/>
    </source>
</evidence>
<gene>
    <name evidence="9" type="ORF">PYCCODRAFT_1374821</name>
</gene>
<dbReference type="SMART" id="SM00100">
    <property type="entry name" value="cNMP"/>
    <property type="match status" value="1"/>
</dbReference>
<evidence type="ECO:0000259" key="8">
    <source>
        <dbReference type="PROSITE" id="PS50801"/>
    </source>
</evidence>
<dbReference type="InterPro" id="IPR036513">
    <property type="entry name" value="STAS_dom_sf"/>
</dbReference>
<dbReference type="CDD" id="cd07042">
    <property type="entry name" value="STAS_SulP_like_sulfate_transporter"/>
    <property type="match status" value="1"/>
</dbReference>
<feature type="transmembrane region" description="Helical" evidence="6">
    <location>
        <begin position="257"/>
        <end position="277"/>
    </location>
</feature>
<sequence length="873" mass="95228">MGAPMPIIPESESRSLSNDGSAGSRERGTGSSNESIPLLSDLEANTPSYHTNGNSRPQAVGKRSAKGVVKGVVLRISTGSGPLVKDALRSIPAVILGTLLNILDGISYGMIIFPAAGVFTGLGGVGVSMFFVSAIITQLIYSAGASGFAGANGSMMIEVVPFFHLIANQIADTVGEENPHAVIATTMVAFAFSSILTGFTFFLLGALRLGSLIGFFPRHILVGCIGGVGVFLVITGLTVSTRISDDDFSLSLETFKFFVLNMHNLVMWLPAFLLAVLLRIITHKWEHQLIFPIYFCIIPAIFYIVVAAARIDLGGLRDAGWLFDMSSSNEPWYYFYSLFDFRATDWGAFWATMPTQFALLFFNILHPPLNVPALAVSLNHDVDTDKELVAHGYSNLLAGLIGTVPNYLVYVNTLLFYRVGGDTRIAGFMLAGATTILLLVGTGPIAYIPVMVVGALIFVLGIDLVKEALWDTRHRVSNSEYITIASIMICMTVWDFVTGVLFGIVVSCIFFVVQSSQRRSIRALHTGDSVMSTVRRPGAHRAYLRDVSKQTTIVRLQGFMFFGTITHVEEALRALLEDHAWRRNPIRFLVLDLALVAGVDMSAAEAFVRVQRLLAGKKVVLVLCGFTVDSSVGRALNNVGLLEMDGVELFETFSDAVEWTENTYLRAWFRAQKAETLPVALPGRQDDVIPFPGSVVDSPRRAALLDAGWRTIARDHSPPGSQDAPEPFNTLVRAFSSYESIDRDTYAPLIPYLKRMPVPAGTVLWRQGDAPDGLYIVESGILRATYHFADPTPPMVESMVPGTIAGELSALSGLERNATCVVERAAVVWKLSLEDLARLEEDHPELARAFTRLVLKVAKLDYDILITALATRQ</sequence>
<feature type="transmembrane region" description="Helical" evidence="6">
    <location>
        <begin position="119"/>
        <end position="141"/>
    </location>
</feature>
<keyword evidence="10" id="KW-1185">Reference proteome</keyword>
<evidence type="ECO:0000256" key="6">
    <source>
        <dbReference type="SAM" id="Phobius"/>
    </source>
</evidence>
<feature type="transmembrane region" description="Helical" evidence="6">
    <location>
        <begin position="289"/>
        <end position="311"/>
    </location>
</feature>
<dbReference type="Proteomes" id="UP000193067">
    <property type="component" value="Unassembled WGS sequence"/>
</dbReference>
<dbReference type="InterPro" id="IPR014710">
    <property type="entry name" value="RmlC-like_jellyroll"/>
</dbReference>
<dbReference type="AlphaFoldDB" id="A0A1Y2IBY4"/>
<dbReference type="Gene3D" id="3.30.750.24">
    <property type="entry name" value="STAS domain"/>
    <property type="match status" value="1"/>
</dbReference>
<dbReference type="PANTHER" id="PTHR43310">
    <property type="entry name" value="SULFATE TRANSPORTER YBAR-RELATED"/>
    <property type="match status" value="1"/>
</dbReference>
<feature type="transmembrane region" description="Helical" evidence="6">
    <location>
        <begin position="357"/>
        <end position="376"/>
    </location>
</feature>
<evidence type="ECO:0000256" key="2">
    <source>
        <dbReference type="ARBA" id="ARBA00022692"/>
    </source>
</evidence>
<dbReference type="PANTHER" id="PTHR43310:SF4">
    <property type="entry name" value="AFR304WP"/>
    <property type="match status" value="1"/>
</dbReference>
<organism evidence="9 10">
    <name type="scientific">Trametes coccinea (strain BRFM310)</name>
    <name type="common">Pycnoporus coccineus</name>
    <dbReference type="NCBI Taxonomy" id="1353009"/>
    <lineage>
        <taxon>Eukaryota</taxon>
        <taxon>Fungi</taxon>
        <taxon>Dikarya</taxon>
        <taxon>Basidiomycota</taxon>
        <taxon>Agaricomycotina</taxon>
        <taxon>Agaricomycetes</taxon>
        <taxon>Polyporales</taxon>
        <taxon>Polyporaceae</taxon>
        <taxon>Trametes</taxon>
    </lineage>
</organism>
<dbReference type="SUPFAM" id="SSF52091">
    <property type="entry name" value="SpoIIaa-like"/>
    <property type="match status" value="1"/>
</dbReference>
<dbReference type="Pfam" id="PF00027">
    <property type="entry name" value="cNMP_binding"/>
    <property type="match status" value="1"/>
</dbReference>
<dbReference type="InterPro" id="IPR011547">
    <property type="entry name" value="SLC26A/SulP_dom"/>
</dbReference>
<reference evidence="9 10" key="1">
    <citation type="journal article" date="2015" name="Biotechnol. Biofuels">
        <title>Enhanced degradation of softwood versus hardwood by the white-rot fungus Pycnoporus coccineus.</title>
        <authorList>
            <person name="Couturier M."/>
            <person name="Navarro D."/>
            <person name="Chevret D."/>
            <person name="Henrissat B."/>
            <person name="Piumi F."/>
            <person name="Ruiz-Duenas F.J."/>
            <person name="Martinez A.T."/>
            <person name="Grigoriev I.V."/>
            <person name="Riley R."/>
            <person name="Lipzen A."/>
            <person name="Berrin J.G."/>
            <person name="Master E.R."/>
            <person name="Rosso M.N."/>
        </authorList>
    </citation>
    <scope>NUCLEOTIDE SEQUENCE [LARGE SCALE GENOMIC DNA]</scope>
    <source>
        <strain evidence="9 10">BRFM310</strain>
    </source>
</reference>
<dbReference type="SUPFAM" id="SSF51206">
    <property type="entry name" value="cAMP-binding domain-like"/>
    <property type="match status" value="1"/>
</dbReference>
<dbReference type="STRING" id="1353009.A0A1Y2IBY4"/>
<dbReference type="GO" id="GO:0016020">
    <property type="term" value="C:membrane"/>
    <property type="evidence" value="ECO:0007669"/>
    <property type="project" value="UniProtKB-SubCell"/>
</dbReference>
<dbReference type="OrthoDB" id="409725at2759"/>